<dbReference type="EC" id="2.1.-.-" evidence="5"/>
<dbReference type="InterPro" id="IPR013216">
    <property type="entry name" value="Methyltransf_11"/>
</dbReference>
<evidence type="ECO:0000256" key="2">
    <source>
        <dbReference type="ARBA" id="ARBA00022679"/>
    </source>
</evidence>
<dbReference type="EMBL" id="JBBYHV010000001">
    <property type="protein sequence ID" value="MEL1249810.1"/>
    <property type="molecule type" value="Genomic_DNA"/>
</dbReference>
<proteinExistence type="predicted"/>
<dbReference type="Pfam" id="PF08241">
    <property type="entry name" value="Methyltransf_11"/>
    <property type="match status" value="1"/>
</dbReference>
<protein>
    <submittedName>
        <fullName evidence="5">Class I SAM-dependent methyltransferase</fullName>
        <ecNumber evidence="5">2.1.-.-</ecNumber>
    </submittedName>
</protein>
<name>A0ABU9IBP3_9SPHN</name>
<keyword evidence="6" id="KW-1185">Reference proteome</keyword>
<reference evidence="5 6" key="1">
    <citation type="submission" date="2024-04" db="EMBL/GenBank/DDBJ databases">
        <title>Aurantiacibacter sp. DGU6 16S ribosomal RNA gene Genome sequencing and assembly.</title>
        <authorList>
            <person name="Park S."/>
        </authorList>
    </citation>
    <scope>NUCLEOTIDE SEQUENCE [LARGE SCALE GENOMIC DNA]</scope>
    <source>
        <strain evidence="5 6">DGU6</strain>
    </source>
</reference>
<dbReference type="PANTHER" id="PTHR43464">
    <property type="entry name" value="METHYLTRANSFERASE"/>
    <property type="match status" value="1"/>
</dbReference>
<organism evidence="5 6">
    <name type="scientific">Aurantiacibacter gilvus</name>
    <dbReference type="NCBI Taxonomy" id="3139141"/>
    <lineage>
        <taxon>Bacteria</taxon>
        <taxon>Pseudomonadati</taxon>
        <taxon>Pseudomonadota</taxon>
        <taxon>Alphaproteobacteria</taxon>
        <taxon>Sphingomonadales</taxon>
        <taxon>Erythrobacteraceae</taxon>
        <taxon>Aurantiacibacter</taxon>
    </lineage>
</organism>
<evidence type="ECO:0000259" key="4">
    <source>
        <dbReference type="Pfam" id="PF08241"/>
    </source>
</evidence>
<evidence type="ECO:0000256" key="3">
    <source>
        <dbReference type="ARBA" id="ARBA00022691"/>
    </source>
</evidence>
<dbReference type="Gene3D" id="3.40.50.150">
    <property type="entry name" value="Vaccinia Virus protein VP39"/>
    <property type="match status" value="1"/>
</dbReference>
<comment type="caution">
    <text evidence="5">The sequence shown here is derived from an EMBL/GenBank/DDBJ whole genome shotgun (WGS) entry which is preliminary data.</text>
</comment>
<dbReference type="PANTHER" id="PTHR43464:SF19">
    <property type="entry name" value="UBIQUINONE BIOSYNTHESIS O-METHYLTRANSFERASE, MITOCHONDRIAL"/>
    <property type="match status" value="1"/>
</dbReference>
<dbReference type="RefSeq" id="WP_341672336.1">
    <property type="nucleotide sequence ID" value="NZ_JBBYHV010000001.1"/>
</dbReference>
<keyword evidence="1 5" id="KW-0489">Methyltransferase</keyword>
<dbReference type="Proteomes" id="UP001497045">
    <property type="component" value="Unassembled WGS sequence"/>
</dbReference>
<dbReference type="GO" id="GO:0008168">
    <property type="term" value="F:methyltransferase activity"/>
    <property type="evidence" value="ECO:0007669"/>
    <property type="project" value="UniProtKB-KW"/>
</dbReference>
<sequence>MTAHVPIAAEADPVHREEFRAIARELGLDPDDRWVGGYVDYEWEHLRPVLAAYGIDPADKTALEFGCNYGASGIVLARLGAQVTGVDVDSGNIRLARANVAMHGADAAMSVLHVPDTRTMPFEDAQFDLVIANSVLEYVAPEQLDAVMAEIHRVMKPGGQMLVLGTASRLAPREVHSGRWLVNYLPRAVDRLVGKDWQRGLKPWHLARTLHGRFTATAEDSWIAARSGVHGQPSAPVRLVNRLARITGRAPGWLSPNIELLLRRA</sequence>
<evidence type="ECO:0000313" key="6">
    <source>
        <dbReference type="Proteomes" id="UP001497045"/>
    </source>
</evidence>
<keyword evidence="3" id="KW-0949">S-adenosyl-L-methionine</keyword>
<evidence type="ECO:0000313" key="5">
    <source>
        <dbReference type="EMBL" id="MEL1249810.1"/>
    </source>
</evidence>
<dbReference type="InterPro" id="IPR029063">
    <property type="entry name" value="SAM-dependent_MTases_sf"/>
</dbReference>
<dbReference type="CDD" id="cd02440">
    <property type="entry name" value="AdoMet_MTases"/>
    <property type="match status" value="1"/>
</dbReference>
<keyword evidence="2 5" id="KW-0808">Transferase</keyword>
<dbReference type="SUPFAM" id="SSF53335">
    <property type="entry name" value="S-adenosyl-L-methionine-dependent methyltransferases"/>
    <property type="match status" value="1"/>
</dbReference>
<feature type="domain" description="Methyltransferase type 11" evidence="4">
    <location>
        <begin position="63"/>
        <end position="162"/>
    </location>
</feature>
<evidence type="ECO:0000256" key="1">
    <source>
        <dbReference type="ARBA" id="ARBA00022603"/>
    </source>
</evidence>
<gene>
    <name evidence="5" type="ORF">AAEO60_03910</name>
</gene>
<accession>A0ABU9IBP3</accession>
<dbReference type="GO" id="GO:0032259">
    <property type="term" value="P:methylation"/>
    <property type="evidence" value="ECO:0007669"/>
    <property type="project" value="UniProtKB-KW"/>
</dbReference>